<dbReference type="Proteomes" id="UP000266975">
    <property type="component" value="Unassembled WGS sequence"/>
</dbReference>
<dbReference type="InterPro" id="IPR028973">
    <property type="entry name" value="PhnB-like"/>
</dbReference>
<organism evidence="2 3">
    <name type="scientific">Corynebacterium alimapuense</name>
    <dbReference type="NCBI Taxonomy" id="1576874"/>
    <lineage>
        <taxon>Bacteria</taxon>
        <taxon>Bacillati</taxon>
        <taxon>Actinomycetota</taxon>
        <taxon>Actinomycetes</taxon>
        <taxon>Mycobacteriales</taxon>
        <taxon>Corynebacteriaceae</taxon>
        <taxon>Corynebacterium</taxon>
    </lineage>
</organism>
<name>A0A3M8KA61_9CORY</name>
<dbReference type="AlphaFoldDB" id="A0A3M8KA61"/>
<keyword evidence="3" id="KW-1185">Reference proteome</keyword>
<evidence type="ECO:0000313" key="2">
    <source>
        <dbReference type="EMBL" id="RNE50060.1"/>
    </source>
</evidence>
<gene>
    <name evidence="2" type="ORF">C5L39_00610</name>
</gene>
<evidence type="ECO:0000259" key="1">
    <source>
        <dbReference type="Pfam" id="PF00903"/>
    </source>
</evidence>
<proteinExistence type="predicted"/>
<dbReference type="OrthoDB" id="9795306at2"/>
<feature type="domain" description="Glyoxalase/fosfomycin resistance/dioxygenase" evidence="1">
    <location>
        <begin position="14"/>
        <end position="137"/>
    </location>
</feature>
<reference evidence="2 3" key="1">
    <citation type="submission" date="2018-02" db="EMBL/GenBank/DDBJ databases">
        <title>Corynebacterium alimpuense sp. nov., a marine obligate actinomycete isolated from sediments of Valparaiso bay, Chile.</title>
        <authorList>
            <person name="Claverias F."/>
            <person name="Gonzales-Siles L."/>
            <person name="Salva-Serra F."/>
            <person name="Inganaes E."/>
            <person name="Molin K."/>
            <person name="Cumsille A."/>
            <person name="Undabarrena A."/>
            <person name="Couve E."/>
            <person name="Moore E.R.B."/>
            <person name="Gomila M."/>
            <person name="Camara B."/>
        </authorList>
    </citation>
    <scope>NUCLEOTIDE SEQUENCE [LARGE SCALE GENOMIC DNA]</scope>
    <source>
        <strain evidence="2 3">CCUG 69366</strain>
    </source>
</reference>
<dbReference type="SUPFAM" id="SSF54593">
    <property type="entry name" value="Glyoxalase/Bleomycin resistance protein/Dihydroxybiphenyl dioxygenase"/>
    <property type="match status" value="1"/>
</dbReference>
<protein>
    <submittedName>
        <fullName evidence="2">VOC family protein</fullName>
    </submittedName>
</protein>
<sequence>MAFRFSPYISFPGNGREAMTYYQSIFGGQLELMTYGDLPAEAAAQLPFSPPASALAHGQLNAGSLQLSGSDALGDELPALHSEVYSFLISPETVTGAEAIMEKFTATGAEIAMPFELAPWGSHYGQLKDPFGILWAFDVDPV</sequence>
<dbReference type="InterPro" id="IPR004360">
    <property type="entry name" value="Glyas_Fos-R_dOase_dom"/>
</dbReference>
<dbReference type="PANTHER" id="PTHR33990:SF1">
    <property type="entry name" value="PROTEIN YJDN"/>
    <property type="match status" value="1"/>
</dbReference>
<dbReference type="CDD" id="cd06588">
    <property type="entry name" value="PhnB_like"/>
    <property type="match status" value="1"/>
</dbReference>
<dbReference type="InterPro" id="IPR029068">
    <property type="entry name" value="Glyas_Bleomycin-R_OHBP_Dase"/>
</dbReference>
<comment type="caution">
    <text evidence="2">The sequence shown here is derived from an EMBL/GenBank/DDBJ whole genome shotgun (WGS) entry which is preliminary data.</text>
</comment>
<dbReference type="EMBL" id="PTJO01000001">
    <property type="protein sequence ID" value="RNE50060.1"/>
    <property type="molecule type" value="Genomic_DNA"/>
</dbReference>
<dbReference type="Pfam" id="PF00903">
    <property type="entry name" value="Glyoxalase"/>
    <property type="match status" value="1"/>
</dbReference>
<dbReference type="Gene3D" id="3.10.180.10">
    <property type="entry name" value="2,3-Dihydroxybiphenyl 1,2-Dioxygenase, domain 1"/>
    <property type="match status" value="1"/>
</dbReference>
<accession>A0A3M8KA61</accession>
<dbReference type="PANTHER" id="PTHR33990">
    <property type="entry name" value="PROTEIN YJDN-RELATED"/>
    <property type="match status" value="1"/>
</dbReference>
<evidence type="ECO:0000313" key="3">
    <source>
        <dbReference type="Proteomes" id="UP000266975"/>
    </source>
</evidence>
<dbReference type="RefSeq" id="WP_123047104.1">
    <property type="nucleotide sequence ID" value="NZ_PTJO01000001.1"/>
</dbReference>